<reference evidence="2 3" key="1">
    <citation type="submission" date="2019-08" db="EMBL/GenBank/DDBJ databases">
        <title>Arthrobacter sp. nov., isolated from plateau pika and Tibetan wild ass.</title>
        <authorList>
            <person name="Ge Y."/>
        </authorList>
    </citation>
    <scope>NUCLEOTIDE SEQUENCE [LARGE SCALE GENOMIC DNA]</scope>
    <source>
        <strain evidence="2 3">785</strain>
    </source>
</reference>
<keyword evidence="3" id="KW-1185">Reference proteome</keyword>
<protein>
    <submittedName>
        <fullName evidence="2">Phosphotransferase</fullName>
    </submittedName>
</protein>
<gene>
    <name evidence="2" type="ORF">GD627_04975</name>
</gene>
<name>A0A5N6MT65_9MICC</name>
<comment type="caution">
    <text evidence="2">The sequence shown here is derived from an EMBL/GenBank/DDBJ whole genome shotgun (WGS) entry which is preliminary data.</text>
</comment>
<dbReference type="SUPFAM" id="SSF56112">
    <property type="entry name" value="Protein kinase-like (PK-like)"/>
    <property type="match status" value="1"/>
</dbReference>
<dbReference type="AlphaFoldDB" id="A0A5N6MT65"/>
<dbReference type="RefSeq" id="WP_152271547.1">
    <property type="nucleotide sequence ID" value="NZ_VTFX01000001.1"/>
</dbReference>
<evidence type="ECO:0000259" key="1">
    <source>
        <dbReference type="Pfam" id="PF01636"/>
    </source>
</evidence>
<feature type="domain" description="Aminoglycoside phosphotransferase" evidence="1">
    <location>
        <begin position="161"/>
        <end position="354"/>
    </location>
</feature>
<proteinExistence type="predicted"/>
<dbReference type="GO" id="GO:0016740">
    <property type="term" value="F:transferase activity"/>
    <property type="evidence" value="ECO:0007669"/>
    <property type="project" value="UniProtKB-KW"/>
</dbReference>
<dbReference type="Pfam" id="PF01636">
    <property type="entry name" value="APH"/>
    <property type="match status" value="1"/>
</dbReference>
<dbReference type="InterPro" id="IPR011009">
    <property type="entry name" value="Kinase-like_dom_sf"/>
</dbReference>
<accession>A0A5N6MT65</accession>
<organism evidence="2 3">
    <name type="scientific">Arthrobacter yangruifuii</name>
    <dbReference type="NCBI Taxonomy" id="2606616"/>
    <lineage>
        <taxon>Bacteria</taxon>
        <taxon>Bacillati</taxon>
        <taxon>Actinomycetota</taxon>
        <taxon>Actinomycetes</taxon>
        <taxon>Micrococcales</taxon>
        <taxon>Micrococcaceae</taxon>
        <taxon>Arthrobacter</taxon>
    </lineage>
</organism>
<evidence type="ECO:0000313" key="2">
    <source>
        <dbReference type="EMBL" id="KAD4060399.1"/>
    </source>
</evidence>
<sequence>MAAGPDRRPVPAAEALSILGSAGMRGPLQALLRPRGLRLERWEHLRSHHRPGGAVSALYRVRCRRTPDRSAQADLTLYLGATTDDGLASADPGTAAARIAGLELQLWVHPFDPALRSLPWATDAAAVARDVFAAAGPVQLSLMAYRPLRRAVLRAGHPGQAVYLKLLPPGLLPGLRRRHRLLADSSVPAPHLLPDPPAAAGGVAVLSALPGTSLFRLLADDGASAVKPEVLLALLDALPSAALELPLRRSWADRAEDYAAAAAAALPGQALRIADLARGIREAAESAPAGPLVPVHGDFHEGNLLLSGGTVSGLLDVDALGPGRRVDDLACLLGHLAVLAAANPARPQLGRAFAEYGRAFGAAVDPAALNARAAGVVLTLVSGARAGHGGSRTRNALLRLETAERLLRAAGN</sequence>
<dbReference type="EMBL" id="VTFX01000001">
    <property type="protein sequence ID" value="KAD4060399.1"/>
    <property type="molecule type" value="Genomic_DNA"/>
</dbReference>
<evidence type="ECO:0000313" key="3">
    <source>
        <dbReference type="Proteomes" id="UP000326852"/>
    </source>
</evidence>
<dbReference type="Gene3D" id="3.90.1200.10">
    <property type="match status" value="1"/>
</dbReference>
<dbReference type="InterPro" id="IPR002575">
    <property type="entry name" value="Aminoglycoside_PTrfase"/>
</dbReference>
<dbReference type="Proteomes" id="UP000326852">
    <property type="component" value="Unassembled WGS sequence"/>
</dbReference>
<keyword evidence="2" id="KW-0808">Transferase</keyword>